<accession>A0A838AFW4</accession>
<feature type="compositionally biased region" description="Basic and acidic residues" evidence="1">
    <location>
        <begin position="484"/>
        <end position="493"/>
    </location>
</feature>
<feature type="region of interest" description="Disordered" evidence="1">
    <location>
        <begin position="220"/>
        <end position="439"/>
    </location>
</feature>
<evidence type="ECO:0000313" key="4">
    <source>
        <dbReference type="EMBL" id="MBA0128045.1"/>
    </source>
</evidence>
<dbReference type="GO" id="GO:0050135">
    <property type="term" value="F:NADP+ nucleosidase activity"/>
    <property type="evidence" value="ECO:0007669"/>
    <property type="project" value="InterPro"/>
</dbReference>
<feature type="compositionally biased region" description="Low complexity" evidence="1">
    <location>
        <begin position="398"/>
        <end position="420"/>
    </location>
</feature>
<evidence type="ECO:0000259" key="3">
    <source>
        <dbReference type="Pfam" id="PF25547"/>
    </source>
</evidence>
<evidence type="ECO:0000259" key="2">
    <source>
        <dbReference type="Pfam" id="PF14021"/>
    </source>
</evidence>
<dbReference type="InterPro" id="IPR053024">
    <property type="entry name" value="Fungal_surface_NADase"/>
</dbReference>
<sequence>MGIELPQELGEIAERTGLAWPEADEDAMRQQAGAWREAAEQLRVVERDADSSACEALDGMEGEAGDAARQMWSGFVHPDSGTLVSPAREATAAADRLEHAAERVAVTKVEMIERLTRAAATADAADAAARAGHPEALLGLDTEISGAASDLAAAGEDLAAAVGEVPPEGVPGTRERAPGVPDEAQGIARDAAGAPLTEPPGVTEVPERGTQVRATLHGRPARLDDIPPSGEAVREMPTPSQGVPASPGAGTAMPPGGGDSVATPPAGIPAGHATAAGVDPGAATPPAVRVQPEPGQQAQQAPPGAVPPSYRGVPGQTSLAGFADVPAGPAGAGGPGPAAPPAGPPGAGAPPGVAQPGPAQPGAAQPGGAQPGGAQPGQSQPGQGQPGGGHAGGGAGRGAQHAVPRPQAGPAAGGQHAPGALQRPVPAHGSAAGTGRPPGRHGDLALFLVHMFPIGHLPVASDRPARQVPPPAAEVDVAAGLRFPPHDHPESGRIDTSAPVTAGEPDPGAERARPAGGAGREHPAVSRQLDGYDPLGGMHERDWDRRYVVKPAEDRPEFAWPPCERYPEGGREWGEAVTVPAGTVLDRFGSEFGRVFAPDGTAFARRSLPPAHLDSGYFRYRVLCALPAWRAVSAAWFGQPGGGLRYRTVYSAGELVALGYLEDITGEALAAPGTVDAGDDDDGSSDSHPERGQAEPGSG</sequence>
<feature type="compositionally biased region" description="Low complexity" evidence="1">
    <location>
        <begin position="350"/>
        <end position="368"/>
    </location>
</feature>
<evidence type="ECO:0000256" key="1">
    <source>
        <dbReference type="SAM" id="MobiDB-lite"/>
    </source>
</evidence>
<dbReference type="Proteomes" id="UP000582974">
    <property type="component" value="Unassembled WGS sequence"/>
</dbReference>
<feature type="domain" description="Outer membrane channel protein CpnT-like N-terminal" evidence="3">
    <location>
        <begin position="17"/>
        <end position="124"/>
    </location>
</feature>
<feature type="compositionally biased region" description="Low complexity" evidence="1">
    <location>
        <begin position="290"/>
        <end position="303"/>
    </location>
</feature>
<gene>
    <name evidence="4" type="ORF">H0B56_21070</name>
</gene>
<feature type="region of interest" description="Disordered" evidence="1">
    <location>
        <begin position="671"/>
        <end position="699"/>
    </location>
</feature>
<feature type="compositionally biased region" description="Pro residues" evidence="1">
    <location>
        <begin position="337"/>
        <end position="348"/>
    </location>
</feature>
<dbReference type="Pfam" id="PF14021">
    <property type="entry name" value="TNT"/>
    <property type="match status" value="1"/>
</dbReference>
<evidence type="ECO:0000313" key="5">
    <source>
        <dbReference type="Proteomes" id="UP000582974"/>
    </source>
</evidence>
<dbReference type="EMBL" id="JACCKD010000009">
    <property type="protein sequence ID" value="MBA0128045.1"/>
    <property type="molecule type" value="Genomic_DNA"/>
</dbReference>
<protein>
    <submittedName>
        <fullName evidence="4">Glycohydrolase toxin TNT-related protein</fullName>
    </submittedName>
</protein>
<comment type="caution">
    <text evidence="4">The sequence shown here is derived from an EMBL/GenBank/DDBJ whole genome shotgun (WGS) entry which is preliminary data.</text>
</comment>
<feature type="compositionally biased region" description="Low complexity" evidence="1">
    <location>
        <begin position="244"/>
        <end position="254"/>
    </location>
</feature>
<keyword evidence="4" id="KW-0378">Hydrolase</keyword>
<proteinExistence type="predicted"/>
<dbReference type="InterPro" id="IPR057746">
    <property type="entry name" value="CpnT-like_N"/>
</dbReference>
<dbReference type="PANTHER" id="PTHR42059">
    <property type="entry name" value="TNT DOMAIN-CONTAINING PROTEIN"/>
    <property type="match status" value="1"/>
</dbReference>
<feature type="compositionally biased region" description="Gly residues" evidence="1">
    <location>
        <begin position="384"/>
        <end position="397"/>
    </location>
</feature>
<organism evidence="4 5">
    <name type="scientific">Haloechinothrix aidingensis</name>
    <dbReference type="NCBI Taxonomy" id="2752311"/>
    <lineage>
        <taxon>Bacteria</taxon>
        <taxon>Bacillati</taxon>
        <taxon>Actinomycetota</taxon>
        <taxon>Actinomycetes</taxon>
        <taxon>Pseudonocardiales</taxon>
        <taxon>Pseudonocardiaceae</taxon>
        <taxon>Haloechinothrix</taxon>
    </lineage>
</organism>
<dbReference type="InterPro" id="IPR025331">
    <property type="entry name" value="TNT"/>
</dbReference>
<dbReference type="AlphaFoldDB" id="A0A838AFW4"/>
<feature type="compositionally biased region" description="Basic and acidic residues" evidence="1">
    <location>
        <begin position="508"/>
        <end position="524"/>
    </location>
</feature>
<dbReference type="Pfam" id="PF25547">
    <property type="entry name" value="WXG100_2"/>
    <property type="match status" value="1"/>
</dbReference>
<keyword evidence="5" id="KW-1185">Reference proteome</keyword>
<dbReference type="RefSeq" id="WP_180894836.1">
    <property type="nucleotide sequence ID" value="NZ_JACCKD010000009.1"/>
</dbReference>
<name>A0A838AFW4_9PSEU</name>
<feature type="domain" description="TNT" evidence="2">
    <location>
        <begin position="578"/>
        <end position="664"/>
    </location>
</feature>
<dbReference type="PANTHER" id="PTHR42059:SF1">
    <property type="entry name" value="TNT DOMAIN-CONTAINING PROTEIN"/>
    <property type="match status" value="1"/>
</dbReference>
<reference evidence="4 5" key="1">
    <citation type="submission" date="2020-07" db="EMBL/GenBank/DDBJ databases">
        <title>Genome of Haloechinothrix sp.</title>
        <authorList>
            <person name="Tang S.-K."/>
            <person name="Yang L."/>
            <person name="Zhu W.-Y."/>
        </authorList>
    </citation>
    <scope>NUCLEOTIDE SEQUENCE [LARGE SCALE GENOMIC DNA]</scope>
    <source>
        <strain evidence="4 5">YIM 98757</strain>
    </source>
</reference>
<feature type="region of interest" description="Disordered" evidence="1">
    <location>
        <begin position="483"/>
        <end position="536"/>
    </location>
</feature>